<dbReference type="Pfam" id="PF09786">
    <property type="entry name" value="CytochromB561_N"/>
    <property type="match status" value="1"/>
</dbReference>
<keyword evidence="1" id="KW-1133">Transmembrane helix</keyword>
<keyword evidence="1" id="KW-0472">Membrane</keyword>
<sequence length="59" mass="6262">MANVTTATSSKPVTKFTVYQNPAVSAALTTNSLRPSKLTIFFILTLLSASALSLISFIL</sequence>
<keyword evidence="3" id="KW-1185">Reference proteome</keyword>
<comment type="caution">
    <text evidence="2">The sequence shown here is derived from an EMBL/GenBank/DDBJ whole genome shotgun (WGS) entry which is preliminary data.</text>
</comment>
<reference evidence="2" key="2">
    <citation type="submission" date="2022-01" db="EMBL/GenBank/DDBJ databases">
        <authorList>
            <person name="Yamashiro T."/>
            <person name="Shiraishi A."/>
            <person name="Satake H."/>
            <person name="Nakayama K."/>
        </authorList>
    </citation>
    <scope>NUCLEOTIDE SEQUENCE</scope>
</reference>
<evidence type="ECO:0000313" key="2">
    <source>
        <dbReference type="EMBL" id="GJT22562.1"/>
    </source>
</evidence>
<evidence type="ECO:0000313" key="3">
    <source>
        <dbReference type="Proteomes" id="UP001151760"/>
    </source>
</evidence>
<feature type="transmembrane region" description="Helical" evidence="1">
    <location>
        <begin position="38"/>
        <end position="58"/>
    </location>
</feature>
<proteinExistence type="predicted"/>
<feature type="non-terminal residue" evidence="2">
    <location>
        <position position="59"/>
    </location>
</feature>
<dbReference type="EMBL" id="BQNB010013978">
    <property type="protein sequence ID" value="GJT22562.1"/>
    <property type="molecule type" value="Genomic_DNA"/>
</dbReference>
<keyword evidence="1 2" id="KW-0812">Transmembrane</keyword>
<organism evidence="2 3">
    <name type="scientific">Tanacetum coccineum</name>
    <dbReference type="NCBI Taxonomy" id="301880"/>
    <lineage>
        <taxon>Eukaryota</taxon>
        <taxon>Viridiplantae</taxon>
        <taxon>Streptophyta</taxon>
        <taxon>Embryophyta</taxon>
        <taxon>Tracheophyta</taxon>
        <taxon>Spermatophyta</taxon>
        <taxon>Magnoliopsida</taxon>
        <taxon>eudicotyledons</taxon>
        <taxon>Gunneridae</taxon>
        <taxon>Pentapetalae</taxon>
        <taxon>asterids</taxon>
        <taxon>campanulids</taxon>
        <taxon>Asterales</taxon>
        <taxon>Asteraceae</taxon>
        <taxon>Asteroideae</taxon>
        <taxon>Anthemideae</taxon>
        <taxon>Anthemidinae</taxon>
        <taxon>Tanacetum</taxon>
    </lineage>
</organism>
<dbReference type="Proteomes" id="UP001151760">
    <property type="component" value="Unassembled WGS sequence"/>
</dbReference>
<name>A0ABQ5C8T6_9ASTR</name>
<dbReference type="InterPro" id="IPR019176">
    <property type="entry name" value="Cytochrome_B561-rel"/>
</dbReference>
<gene>
    <name evidence="2" type="ORF">Tco_0892499</name>
</gene>
<protein>
    <submittedName>
        <fullName evidence="2">Transmembrane protein 209</fullName>
    </submittedName>
</protein>
<evidence type="ECO:0000256" key="1">
    <source>
        <dbReference type="SAM" id="Phobius"/>
    </source>
</evidence>
<reference evidence="2" key="1">
    <citation type="journal article" date="2022" name="Int. J. Mol. Sci.">
        <title>Draft Genome of Tanacetum Coccineum: Genomic Comparison of Closely Related Tanacetum-Family Plants.</title>
        <authorList>
            <person name="Yamashiro T."/>
            <person name="Shiraishi A."/>
            <person name="Nakayama K."/>
            <person name="Satake H."/>
        </authorList>
    </citation>
    <scope>NUCLEOTIDE SEQUENCE</scope>
</reference>
<accession>A0ABQ5C8T6</accession>